<reference evidence="6 7" key="1">
    <citation type="submission" date="2019-12" db="EMBL/GenBank/DDBJ databases">
        <title>Lactobacillus hilgardii FLUB.</title>
        <authorList>
            <person name="Gustaw K."/>
        </authorList>
    </citation>
    <scope>NUCLEOTIDE SEQUENCE [LARGE SCALE GENOMIC DNA]</scope>
    <source>
        <strain evidence="6 7">FLUB</strain>
    </source>
</reference>
<gene>
    <name evidence="6" type="ORF">GQR93_12580</name>
</gene>
<organism evidence="6 7">
    <name type="scientific">Lentilactobacillus hilgardii</name>
    <name type="common">Lactobacillus hilgardii</name>
    <dbReference type="NCBI Taxonomy" id="1588"/>
    <lineage>
        <taxon>Bacteria</taxon>
        <taxon>Bacillati</taxon>
        <taxon>Bacillota</taxon>
        <taxon>Bacilli</taxon>
        <taxon>Lactobacillales</taxon>
        <taxon>Lactobacillaceae</taxon>
        <taxon>Lentilactobacillus</taxon>
    </lineage>
</organism>
<dbReference type="PANTHER" id="PTHR47506">
    <property type="entry name" value="TRANSCRIPTIONAL REGULATORY PROTEIN"/>
    <property type="match status" value="1"/>
</dbReference>
<dbReference type="InterPro" id="IPR009057">
    <property type="entry name" value="Homeodomain-like_sf"/>
</dbReference>
<dbReference type="GO" id="GO:0003677">
    <property type="term" value="F:DNA binding"/>
    <property type="evidence" value="ECO:0007669"/>
    <property type="project" value="UniProtKB-UniRule"/>
</dbReference>
<feature type="domain" description="HTH tetR-type" evidence="5">
    <location>
        <begin position="1"/>
        <end position="47"/>
    </location>
</feature>
<dbReference type="EMBL" id="CP047121">
    <property type="protein sequence ID" value="QHB53457.1"/>
    <property type="molecule type" value="Genomic_DNA"/>
</dbReference>
<accession>A0A6P1E7Y2</accession>
<evidence type="ECO:0000256" key="2">
    <source>
        <dbReference type="ARBA" id="ARBA00023125"/>
    </source>
</evidence>
<keyword evidence="1" id="KW-0805">Transcription regulation</keyword>
<dbReference type="PROSITE" id="PS01081">
    <property type="entry name" value="HTH_TETR_1"/>
    <property type="match status" value="1"/>
</dbReference>
<dbReference type="Pfam" id="PF00440">
    <property type="entry name" value="TetR_N"/>
    <property type="match status" value="1"/>
</dbReference>
<evidence type="ECO:0000259" key="5">
    <source>
        <dbReference type="PROSITE" id="PS50977"/>
    </source>
</evidence>
<dbReference type="PANTHER" id="PTHR47506:SF7">
    <property type="entry name" value="TRANSCRIPTIONAL REGULATORY PROTEIN"/>
    <property type="match status" value="1"/>
</dbReference>
<evidence type="ECO:0000256" key="4">
    <source>
        <dbReference type="PROSITE-ProRule" id="PRU00335"/>
    </source>
</evidence>
<dbReference type="Proteomes" id="UP000465035">
    <property type="component" value="Chromosome"/>
</dbReference>
<name>A0A6P1E7Y2_LENHI</name>
<dbReference type="Gene3D" id="1.10.357.10">
    <property type="entry name" value="Tetracycline Repressor, domain 2"/>
    <property type="match status" value="1"/>
</dbReference>
<dbReference type="InterPro" id="IPR023772">
    <property type="entry name" value="DNA-bd_HTH_TetR-type_CS"/>
</dbReference>
<dbReference type="SUPFAM" id="SSF46689">
    <property type="entry name" value="Homeodomain-like"/>
    <property type="match status" value="1"/>
</dbReference>
<keyword evidence="3" id="KW-0804">Transcription</keyword>
<feature type="DNA-binding region" description="H-T-H motif" evidence="4">
    <location>
        <begin position="10"/>
        <end position="29"/>
    </location>
</feature>
<dbReference type="AlphaFoldDB" id="A0A6P1E7Y2"/>
<dbReference type="GeneID" id="69059211"/>
<keyword evidence="2 4" id="KW-0238">DNA-binding</keyword>
<sequence length="169" mass="19417">MKETGYQGISLRKLLAELHLTTGSFYKHFDSKDDLFRTVTATLSERLSQQARQTATKEKDPLVQLIDLGEFIIIQFKKQPNLMGFLFFNNSILDLYQHNGTSHFPLLDDTHQLIKKIMAVYPTHDSEKTLFVKVWAFIQGYAMLIQNNAADYDRVLLTNTAKEMIGVKS</sequence>
<evidence type="ECO:0000256" key="1">
    <source>
        <dbReference type="ARBA" id="ARBA00023015"/>
    </source>
</evidence>
<dbReference type="RefSeq" id="WP_080544213.1">
    <property type="nucleotide sequence ID" value="NZ_CP044119.1"/>
</dbReference>
<dbReference type="PROSITE" id="PS50977">
    <property type="entry name" value="HTH_TETR_2"/>
    <property type="match status" value="1"/>
</dbReference>
<evidence type="ECO:0000313" key="7">
    <source>
        <dbReference type="Proteomes" id="UP000465035"/>
    </source>
</evidence>
<evidence type="ECO:0000313" key="6">
    <source>
        <dbReference type="EMBL" id="QHB53457.1"/>
    </source>
</evidence>
<protein>
    <submittedName>
        <fullName evidence="6">TetR family transcriptional regulator</fullName>
    </submittedName>
</protein>
<evidence type="ECO:0000256" key="3">
    <source>
        <dbReference type="ARBA" id="ARBA00023163"/>
    </source>
</evidence>
<proteinExistence type="predicted"/>
<dbReference type="InterPro" id="IPR001647">
    <property type="entry name" value="HTH_TetR"/>
</dbReference>